<comment type="function">
    <text evidence="12">Cysteine protease that plays a key role in autophagy by mediating both proteolytic activation and delipidation of ATG8 family proteins. The protease activity is required for proteolytic activation of ATG8 family proteins: cleaves the C-terminal amino acid of ATG8 proteins to reveal a C-terminal glycine. Exposure of the glycine at the C-terminus is essential for ATG8 proteins conjugation to phosphatidylethanolamine (PE) and insertion to membranes, which is necessary for autophagy. In addition to the protease activity, also mediates delipidation of PE-conjugated ATG8 proteins.</text>
</comment>
<name>A0A9Q0SV98_9ROSI</name>
<dbReference type="SUPFAM" id="SSF54001">
    <property type="entry name" value="Cysteine proteinases"/>
    <property type="match status" value="1"/>
</dbReference>
<dbReference type="GO" id="GO:0000045">
    <property type="term" value="P:autophagosome assembly"/>
    <property type="evidence" value="ECO:0007669"/>
    <property type="project" value="TreeGrafter"/>
</dbReference>
<evidence type="ECO:0000256" key="13">
    <source>
        <dbReference type="RuleBase" id="RU363115"/>
    </source>
</evidence>
<evidence type="ECO:0000313" key="15">
    <source>
        <dbReference type="EMBL" id="KAJ6690798.1"/>
    </source>
</evidence>
<evidence type="ECO:0000313" key="16">
    <source>
        <dbReference type="Proteomes" id="UP001151752"/>
    </source>
</evidence>
<evidence type="ECO:0000256" key="4">
    <source>
        <dbReference type="ARBA" id="ARBA00022490"/>
    </source>
</evidence>
<protein>
    <recommendedName>
        <fullName evidence="13">Cysteine protease</fullName>
        <ecNumber evidence="13">3.4.22.-</ecNumber>
    </recommendedName>
</protein>
<dbReference type="InterPro" id="IPR046792">
    <property type="entry name" value="Peptidase_C54_cat"/>
</dbReference>
<accession>A0A9Q0SV98</accession>
<gene>
    <name evidence="15" type="ORF">OIU74_015467</name>
</gene>
<dbReference type="GO" id="GO:0015031">
    <property type="term" value="P:protein transport"/>
    <property type="evidence" value="ECO:0007669"/>
    <property type="project" value="UniProtKB-KW"/>
</dbReference>
<keyword evidence="16" id="KW-1185">Reference proteome</keyword>
<dbReference type="Pfam" id="PF03416">
    <property type="entry name" value="Peptidase_C54"/>
    <property type="match status" value="1"/>
</dbReference>
<dbReference type="EMBL" id="JAPFFM010000018">
    <property type="protein sequence ID" value="KAJ6690798.1"/>
    <property type="molecule type" value="Genomic_DNA"/>
</dbReference>
<keyword evidence="9 13" id="KW-0072">Autophagy</keyword>
<dbReference type="InterPro" id="IPR005078">
    <property type="entry name" value="Peptidase_C54"/>
</dbReference>
<evidence type="ECO:0000256" key="10">
    <source>
        <dbReference type="ARBA" id="ARBA00029362"/>
    </source>
</evidence>
<keyword evidence="4 13" id="KW-0963">Cytoplasm</keyword>
<proteinExistence type="inferred from homology"/>
<evidence type="ECO:0000256" key="7">
    <source>
        <dbReference type="ARBA" id="ARBA00022807"/>
    </source>
</evidence>
<dbReference type="Proteomes" id="UP001151752">
    <property type="component" value="Chromosome 17"/>
</dbReference>
<keyword evidence="8 13" id="KW-0653">Protein transport</keyword>
<feature type="domain" description="Peptidase C54 catalytic" evidence="14">
    <location>
        <begin position="63"/>
        <end position="117"/>
    </location>
</feature>
<reference evidence="15" key="2">
    <citation type="journal article" date="2023" name="Int. J. Mol. Sci.">
        <title>De Novo Assembly and Annotation of 11 Diverse Shrub Willow (Salix) Genomes Reveals Novel Gene Organization in Sex-Linked Regions.</title>
        <authorList>
            <person name="Hyden B."/>
            <person name="Feng K."/>
            <person name="Yates T.B."/>
            <person name="Jawdy S."/>
            <person name="Cereghino C."/>
            <person name="Smart L.B."/>
            <person name="Muchero W."/>
        </authorList>
    </citation>
    <scope>NUCLEOTIDE SEQUENCE</scope>
    <source>
        <tissue evidence="15">Shoot tip</tissue>
    </source>
</reference>
<keyword evidence="7" id="KW-0788">Thiol protease</keyword>
<dbReference type="GO" id="GO:0005737">
    <property type="term" value="C:cytoplasm"/>
    <property type="evidence" value="ECO:0007669"/>
    <property type="project" value="UniProtKB-SubCell"/>
</dbReference>
<dbReference type="GO" id="GO:0034727">
    <property type="term" value="P:piecemeal microautophagy of the nucleus"/>
    <property type="evidence" value="ECO:0007669"/>
    <property type="project" value="TreeGrafter"/>
</dbReference>
<evidence type="ECO:0000259" key="14">
    <source>
        <dbReference type="Pfam" id="PF03416"/>
    </source>
</evidence>
<dbReference type="AlphaFoldDB" id="A0A9Q0SV98"/>
<reference evidence="15" key="1">
    <citation type="submission" date="2022-11" db="EMBL/GenBank/DDBJ databases">
        <authorList>
            <person name="Hyden B.L."/>
            <person name="Feng K."/>
            <person name="Yates T."/>
            <person name="Jawdy S."/>
            <person name="Smart L.B."/>
            <person name="Muchero W."/>
        </authorList>
    </citation>
    <scope>NUCLEOTIDE SEQUENCE</scope>
    <source>
        <tissue evidence="15">Shoot tip</tissue>
    </source>
</reference>
<keyword evidence="3" id="KW-0813">Transport</keyword>
<evidence type="ECO:0000256" key="1">
    <source>
        <dbReference type="ARBA" id="ARBA00004496"/>
    </source>
</evidence>
<evidence type="ECO:0000256" key="12">
    <source>
        <dbReference type="ARBA" id="ARBA00045891"/>
    </source>
</evidence>
<dbReference type="PANTHER" id="PTHR22624">
    <property type="entry name" value="CYSTEINE PROTEASE ATG4"/>
    <property type="match status" value="1"/>
</dbReference>
<dbReference type="GO" id="GO:0016485">
    <property type="term" value="P:protein processing"/>
    <property type="evidence" value="ECO:0007669"/>
    <property type="project" value="TreeGrafter"/>
</dbReference>
<dbReference type="GO" id="GO:0004197">
    <property type="term" value="F:cysteine-type endopeptidase activity"/>
    <property type="evidence" value="ECO:0007669"/>
    <property type="project" value="TreeGrafter"/>
</dbReference>
<keyword evidence="6 13" id="KW-0378">Hydrolase</keyword>
<evidence type="ECO:0000256" key="5">
    <source>
        <dbReference type="ARBA" id="ARBA00022670"/>
    </source>
</evidence>
<evidence type="ECO:0000256" key="11">
    <source>
        <dbReference type="ARBA" id="ARBA00038724"/>
    </source>
</evidence>
<keyword evidence="5 13" id="KW-0645">Protease</keyword>
<comment type="catalytic activity">
    <reaction evidence="10">
        <text>[protein]-C-terminal L-amino acid-glycyl-phosphatidylethanolamide + H2O = [protein]-C-terminal L-amino acid-glycine + a 1,2-diacyl-sn-glycero-3-phosphoethanolamine</text>
        <dbReference type="Rhea" id="RHEA:67548"/>
        <dbReference type="Rhea" id="RHEA-COMP:17323"/>
        <dbReference type="Rhea" id="RHEA-COMP:17324"/>
        <dbReference type="ChEBI" id="CHEBI:15377"/>
        <dbReference type="ChEBI" id="CHEBI:64612"/>
        <dbReference type="ChEBI" id="CHEBI:172940"/>
        <dbReference type="ChEBI" id="CHEBI:172941"/>
    </reaction>
    <physiologicalReaction direction="left-to-right" evidence="10">
        <dbReference type="Rhea" id="RHEA:67549"/>
    </physiologicalReaction>
</comment>
<dbReference type="GO" id="GO:0019786">
    <property type="term" value="F:protein-phosphatidylethanolamide deconjugating activity"/>
    <property type="evidence" value="ECO:0007669"/>
    <property type="project" value="InterPro"/>
</dbReference>
<evidence type="ECO:0000256" key="9">
    <source>
        <dbReference type="ARBA" id="ARBA00023006"/>
    </source>
</evidence>
<dbReference type="GO" id="GO:0035973">
    <property type="term" value="P:aggrephagy"/>
    <property type="evidence" value="ECO:0007669"/>
    <property type="project" value="TreeGrafter"/>
</dbReference>
<sequence length="130" mass="14223">MVMVGRQLVAGGSMRRIQECVSGTGKTGISNTTSDIWLLGACYKISQDNSSGDAAAANALAASNHDFASRILITYRKGFDAIEDSKLTSDGSWGCMLRISQMQALLFHRLGRSWRKPLDKVQFATFMDIK</sequence>
<dbReference type="InterPro" id="IPR038765">
    <property type="entry name" value="Papain-like_cys_pep_sf"/>
</dbReference>
<comment type="subunit">
    <text evidence="11">Interacts with ATG8.</text>
</comment>
<dbReference type="EC" id="3.4.22.-" evidence="13"/>
<comment type="caution">
    <text evidence="15">The sequence shown here is derived from an EMBL/GenBank/DDBJ whole genome shotgun (WGS) entry which is preliminary data.</text>
</comment>
<evidence type="ECO:0000256" key="6">
    <source>
        <dbReference type="ARBA" id="ARBA00022801"/>
    </source>
</evidence>
<evidence type="ECO:0000256" key="2">
    <source>
        <dbReference type="ARBA" id="ARBA00010958"/>
    </source>
</evidence>
<organism evidence="15 16">
    <name type="scientific">Salix koriyanagi</name>
    <dbReference type="NCBI Taxonomy" id="2511006"/>
    <lineage>
        <taxon>Eukaryota</taxon>
        <taxon>Viridiplantae</taxon>
        <taxon>Streptophyta</taxon>
        <taxon>Embryophyta</taxon>
        <taxon>Tracheophyta</taxon>
        <taxon>Spermatophyta</taxon>
        <taxon>Magnoliopsida</taxon>
        <taxon>eudicotyledons</taxon>
        <taxon>Gunneridae</taxon>
        <taxon>Pentapetalae</taxon>
        <taxon>rosids</taxon>
        <taxon>fabids</taxon>
        <taxon>Malpighiales</taxon>
        <taxon>Salicaceae</taxon>
        <taxon>Saliceae</taxon>
        <taxon>Salix</taxon>
    </lineage>
</organism>
<evidence type="ECO:0000256" key="3">
    <source>
        <dbReference type="ARBA" id="ARBA00022448"/>
    </source>
</evidence>
<comment type="similarity">
    <text evidence="2 13">Belongs to the peptidase C54 family.</text>
</comment>
<comment type="subcellular location">
    <subcellularLocation>
        <location evidence="1 13">Cytoplasm</location>
    </subcellularLocation>
</comment>
<dbReference type="GO" id="GO:0000423">
    <property type="term" value="P:mitophagy"/>
    <property type="evidence" value="ECO:0007669"/>
    <property type="project" value="TreeGrafter"/>
</dbReference>
<dbReference type="PANTHER" id="PTHR22624:SF49">
    <property type="entry name" value="CYSTEINE PROTEASE"/>
    <property type="match status" value="1"/>
</dbReference>
<evidence type="ECO:0000256" key="8">
    <source>
        <dbReference type="ARBA" id="ARBA00022927"/>
    </source>
</evidence>